<dbReference type="Proteomes" id="UP000323225">
    <property type="component" value="Unassembled WGS sequence"/>
</dbReference>
<dbReference type="InterPro" id="IPR006073">
    <property type="entry name" value="GTP-bd"/>
</dbReference>
<evidence type="ECO:0000313" key="4">
    <source>
        <dbReference type="Proteomes" id="UP000323225"/>
    </source>
</evidence>
<accession>A0A5Q6PET1</accession>
<evidence type="ECO:0000259" key="2">
    <source>
        <dbReference type="Pfam" id="PF01926"/>
    </source>
</evidence>
<keyword evidence="3" id="KW-0808">Transferase</keyword>
<dbReference type="Pfam" id="PF01926">
    <property type="entry name" value="MMR_HSR1"/>
    <property type="match status" value="1"/>
</dbReference>
<dbReference type="Gene3D" id="3.40.50.300">
    <property type="entry name" value="P-loop containing nucleotide triphosphate hydrolases"/>
    <property type="match status" value="1"/>
</dbReference>
<feature type="transmembrane region" description="Helical" evidence="1">
    <location>
        <begin position="230"/>
        <end position="254"/>
    </location>
</feature>
<organism evidence="3 4">
    <name type="scientific">Vibrio cholerae</name>
    <dbReference type="NCBI Taxonomy" id="666"/>
    <lineage>
        <taxon>Bacteria</taxon>
        <taxon>Pseudomonadati</taxon>
        <taxon>Pseudomonadota</taxon>
        <taxon>Gammaproteobacteria</taxon>
        <taxon>Vibrionales</taxon>
        <taxon>Vibrionaceae</taxon>
        <taxon>Vibrio</taxon>
    </lineage>
</organism>
<proteinExistence type="predicted"/>
<evidence type="ECO:0000313" key="3">
    <source>
        <dbReference type="EMBL" id="KAA1253301.1"/>
    </source>
</evidence>
<reference evidence="3 4" key="1">
    <citation type="submission" date="2019-09" db="EMBL/GenBank/DDBJ databases">
        <authorList>
            <person name="Kritzky A."/>
            <person name="Schelkanova E.Y."/>
            <person name="Alkhova Z.V."/>
            <person name="Smirnova N.I."/>
        </authorList>
    </citation>
    <scope>NUCLEOTIDE SEQUENCE [LARGE SCALE GENOMIC DNA]</scope>
    <source>
        <strain evidence="3 4">M1526</strain>
    </source>
</reference>
<dbReference type="GO" id="GO:0005525">
    <property type="term" value="F:GTP binding"/>
    <property type="evidence" value="ECO:0007669"/>
    <property type="project" value="InterPro"/>
</dbReference>
<dbReference type="SUPFAM" id="SSF52540">
    <property type="entry name" value="P-loop containing nucleoside triphosphate hydrolases"/>
    <property type="match status" value="1"/>
</dbReference>
<feature type="domain" description="G" evidence="2">
    <location>
        <begin position="37"/>
        <end position="140"/>
    </location>
</feature>
<protein>
    <submittedName>
        <fullName evidence="3">Kinase</fullName>
    </submittedName>
</protein>
<name>A0A5Q6PET1_VIBCL</name>
<sequence length="365" mass="40415">MFNSLKKSLYDFITPSKDEEIIKANDKLKDIVPTLWLFGKTGAGKSSLVKYITKQDDVEVGNGFMPCTKVSSIFPFPSDKPIVSFLDTRGLCEASYDPTEDIEHLSIDSNVILLVMRLDDPSQKDVLSSLKKVKKSKSKKVLTNHLIVIHTFSSQLSEEDRDRMITLQNSEVEKVWGSNFKSTYVDFDSLENIDALNQLLVDELPLVSEALFFADDEGDNFAYSRLKKDIIWYSLAAGAADAIPVAGAFTVPTIQGKMLYDLAAKLDLEWNKKEFLEFTGSLGTTIAIQFGASFLIRQATKFIPVYGQTAGAAISASVGFAATFALGKAACLYMCYKKKGMAVNSDELQRVFKEAFDSKKDAKPS</sequence>
<keyword evidence="3" id="KW-0418">Kinase</keyword>
<dbReference type="InterPro" id="IPR027417">
    <property type="entry name" value="P-loop_NTPase"/>
</dbReference>
<gene>
    <name evidence="3" type="ORF">F0M16_18165</name>
</gene>
<dbReference type="AlphaFoldDB" id="A0A5Q6PET1"/>
<dbReference type="CDD" id="cd00882">
    <property type="entry name" value="Ras_like_GTPase"/>
    <property type="match status" value="1"/>
</dbReference>
<comment type="caution">
    <text evidence="3">The sequence shown here is derived from an EMBL/GenBank/DDBJ whole genome shotgun (WGS) entry which is preliminary data.</text>
</comment>
<keyword evidence="1" id="KW-0472">Membrane</keyword>
<keyword evidence="1" id="KW-0812">Transmembrane</keyword>
<evidence type="ECO:0000256" key="1">
    <source>
        <dbReference type="SAM" id="Phobius"/>
    </source>
</evidence>
<dbReference type="GO" id="GO:0016301">
    <property type="term" value="F:kinase activity"/>
    <property type="evidence" value="ECO:0007669"/>
    <property type="project" value="UniProtKB-KW"/>
</dbReference>
<feature type="transmembrane region" description="Helical" evidence="1">
    <location>
        <begin position="316"/>
        <end position="336"/>
    </location>
</feature>
<dbReference type="EMBL" id="VUAA01000023">
    <property type="protein sequence ID" value="KAA1253301.1"/>
    <property type="molecule type" value="Genomic_DNA"/>
</dbReference>
<keyword evidence="1" id="KW-1133">Transmembrane helix</keyword>